<dbReference type="InterPro" id="IPR006426">
    <property type="entry name" value="Asn_synth_AEB"/>
</dbReference>
<sequence length="650" mass="73932">MSAIAGIYCEAEEAEPISRQGGTLMQALRAYPADDSRCWQQGPVFLGCHAQWITPESVLSLLPYYDAEKRLAITADAILDNRRELFEKLNVGQELRAAMSDSELILLAYVKWGEDAPKHFAGDFAFMIWDESRRRLFGARDFSGGRTLYYSRSGSRFAFCTIMEPLLRLPGVNRQINDQWMAEYLAITGMIDVVSASSTIYQAVEQVPPAHCISVTASRIELARYVTVTPGEPLRLKRDEEYVEAFRDVFREAVASRLRTRKGVAAQLSGGLDSGAVVSFAARELKAEGKPLHTFSYVPVQDFVDFTSRHYMADESPYIEATARYVGGGVKAEYCDFAGKDSFSEIGELLPIMEMPYKFFENSFWLKGMFEKASEAGAGILLNGGRGNLSISWGPAYDYYAVLLRKFRWLKLARELHQFSLRTGGSRLRSLPDVAEIAYPSFARMRSARPSFASPSIVSPRLARKTGVYEKLRHYGIDESGWLGEQDAYKQRRQHFEELFYWNASNTLACKLSLPYGVWKRDPTNDLRVIRFCLSVPEDQYVMDGMDRALVRRATESYLPDTVRLNQRVQGIQGADWVHRMLPRWTGFLNEVQELTADERALQYLNGPLIQETAAKVMRDGPRPDRSNDLNYRMLMRSVIVYRFLKTRES</sequence>
<dbReference type="InterPro" id="IPR001962">
    <property type="entry name" value="Asn_synthase"/>
</dbReference>
<name>A0ABV6DUX6_9BACL</name>
<dbReference type="Pfam" id="PF00733">
    <property type="entry name" value="Asn_synthase"/>
    <property type="match status" value="1"/>
</dbReference>
<evidence type="ECO:0000256" key="1">
    <source>
        <dbReference type="ARBA" id="ARBA00005187"/>
    </source>
</evidence>
<evidence type="ECO:0000256" key="3">
    <source>
        <dbReference type="ARBA" id="ARBA00012737"/>
    </source>
</evidence>
<dbReference type="EMBL" id="JBHLWN010000121">
    <property type="protein sequence ID" value="MFC0216449.1"/>
    <property type="molecule type" value="Genomic_DNA"/>
</dbReference>
<proteinExistence type="inferred from homology"/>
<evidence type="ECO:0000256" key="8">
    <source>
        <dbReference type="ARBA" id="ARBA00048741"/>
    </source>
</evidence>
<evidence type="ECO:0000256" key="7">
    <source>
        <dbReference type="ARBA" id="ARBA00022962"/>
    </source>
</evidence>
<dbReference type="InterPro" id="IPR014729">
    <property type="entry name" value="Rossmann-like_a/b/a_fold"/>
</dbReference>
<keyword evidence="6" id="KW-0028">Amino-acid biosynthesis</keyword>
<comment type="catalytic activity">
    <reaction evidence="8">
        <text>L-aspartate + L-glutamine + ATP + H2O = L-asparagine + L-glutamate + AMP + diphosphate + H(+)</text>
        <dbReference type="Rhea" id="RHEA:12228"/>
        <dbReference type="ChEBI" id="CHEBI:15377"/>
        <dbReference type="ChEBI" id="CHEBI:15378"/>
        <dbReference type="ChEBI" id="CHEBI:29985"/>
        <dbReference type="ChEBI" id="CHEBI:29991"/>
        <dbReference type="ChEBI" id="CHEBI:30616"/>
        <dbReference type="ChEBI" id="CHEBI:33019"/>
        <dbReference type="ChEBI" id="CHEBI:58048"/>
        <dbReference type="ChEBI" id="CHEBI:58359"/>
        <dbReference type="ChEBI" id="CHEBI:456215"/>
        <dbReference type="EC" id="6.3.5.4"/>
    </reaction>
</comment>
<comment type="caution">
    <text evidence="10">The sequence shown here is derived from an EMBL/GenBank/DDBJ whole genome shotgun (WGS) entry which is preliminary data.</text>
</comment>
<accession>A0ABV6DUX6</accession>
<reference evidence="10 11" key="1">
    <citation type="submission" date="2024-09" db="EMBL/GenBank/DDBJ databases">
        <authorList>
            <person name="Sun Q."/>
            <person name="Mori K."/>
        </authorList>
    </citation>
    <scope>NUCLEOTIDE SEQUENCE [LARGE SCALE GENOMIC DNA]</scope>
    <source>
        <strain evidence="10 11">CCM 7759</strain>
    </source>
</reference>
<evidence type="ECO:0000256" key="6">
    <source>
        <dbReference type="ARBA" id="ARBA00022888"/>
    </source>
</evidence>
<dbReference type="Proteomes" id="UP001589776">
    <property type="component" value="Unassembled WGS sequence"/>
</dbReference>
<dbReference type="InterPro" id="IPR033738">
    <property type="entry name" value="AsnB_N"/>
</dbReference>
<keyword evidence="11" id="KW-1185">Reference proteome</keyword>
<evidence type="ECO:0000313" key="11">
    <source>
        <dbReference type="Proteomes" id="UP001589776"/>
    </source>
</evidence>
<evidence type="ECO:0000256" key="5">
    <source>
        <dbReference type="ARBA" id="ARBA00022840"/>
    </source>
</evidence>
<dbReference type="InterPro" id="IPR051786">
    <property type="entry name" value="ASN_synthetase/amidase"/>
</dbReference>
<evidence type="ECO:0000256" key="2">
    <source>
        <dbReference type="ARBA" id="ARBA00005752"/>
    </source>
</evidence>
<dbReference type="CDD" id="cd00712">
    <property type="entry name" value="AsnB"/>
    <property type="match status" value="1"/>
</dbReference>
<keyword evidence="5" id="KW-0067">ATP-binding</keyword>
<evidence type="ECO:0000313" key="10">
    <source>
        <dbReference type="EMBL" id="MFC0216449.1"/>
    </source>
</evidence>
<keyword evidence="7" id="KW-0315">Glutamine amidotransferase</keyword>
<dbReference type="SUPFAM" id="SSF56235">
    <property type="entry name" value="N-terminal nucleophile aminohydrolases (Ntn hydrolases)"/>
    <property type="match status" value="1"/>
</dbReference>
<protein>
    <recommendedName>
        <fullName evidence="3">asparagine synthase (glutamine-hydrolyzing)</fullName>
        <ecNumber evidence="3">6.3.5.4</ecNumber>
    </recommendedName>
</protein>
<feature type="domain" description="Glutamine amidotransferase type-2" evidence="9">
    <location>
        <begin position="2"/>
        <end position="239"/>
    </location>
</feature>
<dbReference type="EC" id="6.3.5.4" evidence="3"/>
<dbReference type="Gene3D" id="3.40.50.620">
    <property type="entry name" value="HUPs"/>
    <property type="match status" value="2"/>
</dbReference>
<evidence type="ECO:0000256" key="4">
    <source>
        <dbReference type="ARBA" id="ARBA00022741"/>
    </source>
</evidence>
<gene>
    <name evidence="10" type="ORF">ACFFK0_29050</name>
</gene>
<dbReference type="PROSITE" id="PS51278">
    <property type="entry name" value="GATASE_TYPE_2"/>
    <property type="match status" value="1"/>
</dbReference>
<keyword evidence="6" id="KW-0061">Asparagine biosynthesis</keyword>
<dbReference type="SUPFAM" id="SSF52402">
    <property type="entry name" value="Adenine nucleotide alpha hydrolases-like"/>
    <property type="match status" value="1"/>
</dbReference>
<dbReference type="Gene3D" id="3.60.20.10">
    <property type="entry name" value="Glutamine Phosphoribosylpyrophosphate, subunit 1, domain 1"/>
    <property type="match status" value="1"/>
</dbReference>
<keyword evidence="4" id="KW-0547">Nucleotide-binding</keyword>
<dbReference type="Pfam" id="PF13537">
    <property type="entry name" value="GATase_7"/>
    <property type="match status" value="1"/>
</dbReference>
<dbReference type="RefSeq" id="WP_377474646.1">
    <property type="nucleotide sequence ID" value="NZ_JBHLWN010000121.1"/>
</dbReference>
<organism evidence="10 11">
    <name type="scientific">Paenibacillus chartarius</name>
    <dbReference type="NCBI Taxonomy" id="747481"/>
    <lineage>
        <taxon>Bacteria</taxon>
        <taxon>Bacillati</taxon>
        <taxon>Bacillota</taxon>
        <taxon>Bacilli</taxon>
        <taxon>Bacillales</taxon>
        <taxon>Paenibacillaceae</taxon>
        <taxon>Paenibacillus</taxon>
    </lineage>
</organism>
<dbReference type="PANTHER" id="PTHR43284">
    <property type="entry name" value="ASPARAGINE SYNTHETASE (GLUTAMINE-HYDROLYZING)"/>
    <property type="match status" value="1"/>
</dbReference>
<dbReference type="InterPro" id="IPR017932">
    <property type="entry name" value="GATase_2_dom"/>
</dbReference>
<dbReference type="PIRSF" id="PIRSF001589">
    <property type="entry name" value="Asn_synthetase_glu-h"/>
    <property type="match status" value="1"/>
</dbReference>
<comment type="pathway">
    <text evidence="1">Amino-acid biosynthesis; L-asparagine biosynthesis; L-asparagine from L-aspartate (L-Gln route): step 1/1.</text>
</comment>
<dbReference type="PANTHER" id="PTHR43284:SF1">
    <property type="entry name" value="ASPARAGINE SYNTHETASE"/>
    <property type="match status" value="1"/>
</dbReference>
<comment type="similarity">
    <text evidence="2">Belongs to the asparagine synthetase family.</text>
</comment>
<evidence type="ECO:0000259" key="9">
    <source>
        <dbReference type="PROSITE" id="PS51278"/>
    </source>
</evidence>
<dbReference type="InterPro" id="IPR029055">
    <property type="entry name" value="Ntn_hydrolases_N"/>
</dbReference>